<sequence>MEALQQRLESLDKLPASSSKRQLTKDLREAVAAEAEHRVTAAKERADAARGAAAHQAESARQDIQTREYLGHRQLVLAEAFVFQMRGIFRLARRRTFFGALLLLAGASLYASVLPAGEDKPKPPGTTQESPAPIEGPDSAHSLHE</sequence>
<keyword evidence="2" id="KW-0472">Membrane</keyword>
<organism evidence="3 4">
    <name type="scientific">Streptomyces fulvorobeus</name>
    <dbReference type="NCBI Taxonomy" id="284028"/>
    <lineage>
        <taxon>Bacteria</taxon>
        <taxon>Bacillati</taxon>
        <taxon>Actinomycetota</taxon>
        <taxon>Actinomycetes</taxon>
        <taxon>Kitasatosporales</taxon>
        <taxon>Streptomycetaceae</taxon>
        <taxon>Streptomyces</taxon>
    </lineage>
</organism>
<feature type="region of interest" description="Disordered" evidence="1">
    <location>
        <begin position="38"/>
        <end position="61"/>
    </location>
</feature>
<name>A0A7J0CGH6_9ACTN</name>
<gene>
    <name evidence="3" type="ORF">Sfulv_61880</name>
</gene>
<evidence type="ECO:0000313" key="3">
    <source>
        <dbReference type="EMBL" id="GFN01378.1"/>
    </source>
</evidence>
<keyword evidence="4" id="KW-1185">Reference proteome</keyword>
<proteinExistence type="predicted"/>
<reference evidence="3 4" key="1">
    <citation type="submission" date="2020-05" db="EMBL/GenBank/DDBJ databases">
        <title>Whole genome shotgun sequence of Streptomyces fulvorobeus NBRC 15897.</title>
        <authorList>
            <person name="Komaki H."/>
            <person name="Tamura T."/>
        </authorList>
    </citation>
    <scope>NUCLEOTIDE SEQUENCE [LARGE SCALE GENOMIC DNA]</scope>
    <source>
        <strain evidence="3 4">NBRC 15897</strain>
    </source>
</reference>
<evidence type="ECO:0000256" key="1">
    <source>
        <dbReference type="SAM" id="MobiDB-lite"/>
    </source>
</evidence>
<dbReference type="RefSeq" id="WP_173317422.1">
    <property type="nucleotide sequence ID" value="NZ_BLWC01000001.1"/>
</dbReference>
<evidence type="ECO:0000256" key="2">
    <source>
        <dbReference type="SAM" id="Phobius"/>
    </source>
</evidence>
<dbReference type="Proteomes" id="UP000498980">
    <property type="component" value="Unassembled WGS sequence"/>
</dbReference>
<keyword evidence="2" id="KW-0812">Transmembrane</keyword>
<feature type="region of interest" description="Disordered" evidence="1">
    <location>
        <begin position="116"/>
        <end position="145"/>
    </location>
</feature>
<dbReference type="AlphaFoldDB" id="A0A7J0CGH6"/>
<protein>
    <submittedName>
        <fullName evidence="3">Uncharacterized protein</fullName>
    </submittedName>
</protein>
<comment type="caution">
    <text evidence="3">The sequence shown here is derived from an EMBL/GenBank/DDBJ whole genome shotgun (WGS) entry which is preliminary data.</text>
</comment>
<dbReference type="EMBL" id="BLWC01000001">
    <property type="protein sequence ID" value="GFN01378.1"/>
    <property type="molecule type" value="Genomic_DNA"/>
</dbReference>
<accession>A0A7J0CGH6</accession>
<evidence type="ECO:0000313" key="4">
    <source>
        <dbReference type="Proteomes" id="UP000498980"/>
    </source>
</evidence>
<feature type="region of interest" description="Disordered" evidence="1">
    <location>
        <begin position="1"/>
        <end position="25"/>
    </location>
</feature>
<keyword evidence="2" id="KW-1133">Transmembrane helix</keyword>
<feature type="compositionally biased region" description="Basic and acidic residues" evidence="1">
    <location>
        <begin position="38"/>
        <end position="48"/>
    </location>
</feature>
<feature type="transmembrane region" description="Helical" evidence="2">
    <location>
        <begin position="96"/>
        <end position="114"/>
    </location>
</feature>